<evidence type="ECO:0000313" key="9">
    <source>
        <dbReference type="EMBL" id="SNZ08974.1"/>
    </source>
</evidence>
<gene>
    <name evidence="9" type="ORF">SAMN06265182_1438</name>
</gene>
<comment type="similarity">
    <text evidence="2">Belongs to the OmpP1/FadL family.</text>
</comment>
<keyword evidence="4" id="KW-0812">Transmembrane</keyword>
<dbReference type="RefSeq" id="WP_097000606.1">
    <property type="nucleotide sequence ID" value="NZ_OBEI01000006.1"/>
</dbReference>
<evidence type="ECO:0000256" key="8">
    <source>
        <dbReference type="SAM" id="SignalP"/>
    </source>
</evidence>
<dbReference type="OrthoDB" id="9922at2"/>
<protein>
    <submittedName>
        <fullName evidence="9">Long-chain fatty acid transport protein</fullName>
    </submittedName>
</protein>
<evidence type="ECO:0000256" key="3">
    <source>
        <dbReference type="ARBA" id="ARBA00022452"/>
    </source>
</evidence>
<keyword evidence="6" id="KW-0472">Membrane</keyword>
<dbReference type="Proteomes" id="UP000219036">
    <property type="component" value="Unassembled WGS sequence"/>
</dbReference>
<evidence type="ECO:0000256" key="2">
    <source>
        <dbReference type="ARBA" id="ARBA00008163"/>
    </source>
</evidence>
<dbReference type="Gene3D" id="2.40.160.60">
    <property type="entry name" value="Outer membrane protein transport protein (OMPP1/FadL/TodX)"/>
    <property type="match status" value="1"/>
</dbReference>
<dbReference type="EMBL" id="OBEI01000006">
    <property type="protein sequence ID" value="SNZ08974.1"/>
    <property type="molecule type" value="Genomic_DNA"/>
</dbReference>
<evidence type="ECO:0000313" key="10">
    <source>
        <dbReference type="Proteomes" id="UP000219036"/>
    </source>
</evidence>
<dbReference type="GO" id="GO:0015483">
    <property type="term" value="F:long-chain fatty acid transporting porin activity"/>
    <property type="evidence" value="ECO:0007669"/>
    <property type="project" value="TreeGrafter"/>
</dbReference>
<dbReference type="PANTHER" id="PTHR35093:SF8">
    <property type="entry name" value="OUTER MEMBRANE PROTEIN NMB0088-RELATED"/>
    <property type="match status" value="1"/>
</dbReference>
<evidence type="ECO:0000256" key="7">
    <source>
        <dbReference type="ARBA" id="ARBA00023237"/>
    </source>
</evidence>
<feature type="signal peptide" evidence="8">
    <location>
        <begin position="1"/>
        <end position="21"/>
    </location>
</feature>
<organism evidence="9 10">
    <name type="scientific">Persephonella hydrogeniphila</name>
    <dbReference type="NCBI Taxonomy" id="198703"/>
    <lineage>
        <taxon>Bacteria</taxon>
        <taxon>Pseudomonadati</taxon>
        <taxon>Aquificota</taxon>
        <taxon>Aquificia</taxon>
        <taxon>Aquificales</taxon>
        <taxon>Hydrogenothermaceae</taxon>
        <taxon>Persephonella</taxon>
    </lineage>
</organism>
<dbReference type="GO" id="GO:0009279">
    <property type="term" value="C:cell outer membrane"/>
    <property type="evidence" value="ECO:0007669"/>
    <property type="project" value="UniProtKB-SubCell"/>
</dbReference>
<evidence type="ECO:0000256" key="5">
    <source>
        <dbReference type="ARBA" id="ARBA00022729"/>
    </source>
</evidence>
<keyword evidence="10" id="KW-1185">Reference proteome</keyword>
<proteinExistence type="inferred from homology"/>
<dbReference type="Pfam" id="PF03349">
    <property type="entry name" value="Toluene_X"/>
    <property type="match status" value="1"/>
</dbReference>
<keyword evidence="5 8" id="KW-0732">Signal</keyword>
<feature type="chain" id="PRO_5012018336" evidence="8">
    <location>
        <begin position="22"/>
        <end position="432"/>
    </location>
</feature>
<dbReference type="PANTHER" id="PTHR35093">
    <property type="entry name" value="OUTER MEMBRANE PROTEIN NMB0088-RELATED"/>
    <property type="match status" value="1"/>
</dbReference>
<evidence type="ECO:0000256" key="4">
    <source>
        <dbReference type="ARBA" id="ARBA00022692"/>
    </source>
</evidence>
<sequence length="432" mass="46860">MRKVAGSVVLASAVLATGAFATNGDNLIGVSPASRAMGGLGTGICLEPTDSIFRNPGWLGRQKGFNVSFGGILFMPHVKGRSKGYWDTNDSDNTTGAVPVDSGYQTSDADTFLIPEIAITNQINDNLVIGIGAYGVSGMGVDYRDKNGLNKMHTTFQFMRIVPAVGYKVNDRLAIGGALHLAWGSLDLGAVMAYDADGDGVPGTTWNAAGGQSQSYGLGASLGINFKPTDNICLGAYYQSSIKMKYKNVFISNPMTQELEDLKLEQPQEASVGVGIRPIPELKVGFDIRWINWSDADGYKQFKWKDQWVFAVGGEYKVTPRLALRAGYNYGKSPIREKNNLDAVNRTNTVPDFSARFSDYEIEWFNLIGFPAIAEHHITFGFGYQFTEHFTLNASYVHAFEKKVESTANGGALLAGAKNAQDSIGVSLDWNF</sequence>
<accession>A0A285NHK6</accession>
<keyword evidence="7" id="KW-0998">Cell outer membrane</keyword>
<evidence type="ECO:0000256" key="1">
    <source>
        <dbReference type="ARBA" id="ARBA00004571"/>
    </source>
</evidence>
<dbReference type="SUPFAM" id="SSF56935">
    <property type="entry name" value="Porins"/>
    <property type="match status" value="1"/>
</dbReference>
<evidence type="ECO:0000256" key="6">
    <source>
        <dbReference type="ARBA" id="ARBA00023136"/>
    </source>
</evidence>
<comment type="subcellular location">
    <subcellularLocation>
        <location evidence="1">Cell outer membrane</location>
        <topology evidence="1">Multi-pass membrane protein</topology>
    </subcellularLocation>
</comment>
<name>A0A285NHK6_9AQUI</name>
<dbReference type="InterPro" id="IPR005017">
    <property type="entry name" value="OMPP1/FadL/TodX"/>
</dbReference>
<dbReference type="AlphaFoldDB" id="A0A285NHK6"/>
<keyword evidence="3" id="KW-1134">Transmembrane beta strand</keyword>
<reference evidence="10" key="1">
    <citation type="submission" date="2017-09" db="EMBL/GenBank/DDBJ databases">
        <authorList>
            <person name="Varghese N."/>
            <person name="Submissions S."/>
        </authorList>
    </citation>
    <scope>NUCLEOTIDE SEQUENCE [LARGE SCALE GENOMIC DNA]</scope>
    <source>
        <strain evidence="10">DSM 15103</strain>
    </source>
</reference>